<protein>
    <submittedName>
        <fullName evidence="2">Carboxymuconolactone decarboxylase family protein</fullName>
    </submittedName>
</protein>
<reference evidence="2 3" key="1">
    <citation type="submission" date="2020-06" db="EMBL/GenBank/DDBJ databases">
        <authorList>
            <person name="Cao W.R."/>
        </authorList>
    </citation>
    <scope>NUCLEOTIDE SEQUENCE [LARGE SCALE GENOMIC DNA]</scope>
    <source>
        <strain evidence="2 3">B1Z28</strain>
    </source>
</reference>
<sequence>MSTTTSATSAPVIHEKIAPKLIGYLGMVHPMMADLGLAKTLSSIIELRVSQINQCAYCVNMHLSDARKAGVNQKKLDNLIVWKHVDVFTPAERAALAWAEALTYLAADTDYGALRSDLRSQFSDQDITVITTAVGMINLWNRVQVSKH</sequence>
<dbReference type="RefSeq" id="WP_176865867.1">
    <property type="nucleotide sequence ID" value="NZ_JABXWT010000008.1"/>
</dbReference>
<proteinExistence type="predicted"/>
<keyword evidence="3" id="KW-1185">Reference proteome</keyword>
<dbReference type="Gene3D" id="1.20.1290.10">
    <property type="entry name" value="AhpD-like"/>
    <property type="match status" value="1"/>
</dbReference>
<feature type="domain" description="Carboxymuconolactone decarboxylase-like" evidence="1">
    <location>
        <begin position="32"/>
        <end position="101"/>
    </location>
</feature>
<dbReference type="Proteomes" id="UP000630805">
    <property type="component" value="Unassembled WGS sequence"/>
</dbReference>
<dbReference type="PANTHER" id="PTHR34846:SF10">
    <property type="entry name" value="CYTOPLASMIC PROTEIN"/>
    <property type="match status" value="1"/>
</dbReference>
<dbReference type="InterPro" id="IPR004675">
    <property type="entry name" value="AhpD_core"/>
</dbReference>
<dbReference type="InterPro" id="IPR003779">
    <property type="entry name" value="CMD-like"/>
</dbReference>
<comment type="caution">
    <text evidence="2">The sequence shown here is derived from an EMBL/GenBank/DDBJ whole genome shotgun (WGS) entry which is preliminary data.</text>
</comment>
<evidence type="ECO:0000259" key="1">
    <source>
        <dbReference type="Pfam" id="PF02627"/>
    </source>
</evidence>
<accession>A0ABX2PT54</accession>
<evidence type="ECO:0000313" key="2">
    <source>
        <dbReference type="EMBL" id="NVO56939.1"/>
    </source>
</evidence>
<name>A0ABX2PT54_9RHOB</name>
<dbReference type="EMBL" id="JABXWT010000008">
    <property type="protein sequence ID" value="NVO56939.1"/>
    <property type="molecule type" value="Genomic_DNA"/>
</dbReference>
<gene>
    <name evidence="2" type="ORF">HW561_14180</name>
</gene>
<dbReference type="NCBIfam" id="TIGR00778">
    <property type="entry name" value="ahpD_dom"/>
    <property type="match status" value="1"/>
</dbReference>
<dbReference type="PANTHER" id="PTHR34846">
    <property type="entry name" value="4-CARBOXYMUCONOLACTONE DECARBOXYLASE FAMILY PROTEIN (AFU_ORTHOLOGUE AFUA_6G11590)"/>
    <property type="match status" value="1"/>
</dbReference>
<dbReference type="InterPro" id="IPR029032">
    <property type="entry name" value="AhpD-like"/>
</dbReference>
<organism evidence="2 3">
    <name type="scientific">Ruegeria haliotis</name>
    <dbReference type="NCBI Taxonomy" id="2747601"/>
    <lineage>
        <taxon>Bacteria</taxon>
        <taxon>Pseudomonadati</taxon>
        <taxon>Pseudomonadota</taxon>
        <taxon>Alphaproteobacteria</taxon>
        <taxon>Rhodobacterales</taxon>
        <taxon>Roseobacteraceae</taxon>
        <taxon>Ruegeria</taxon>
    </lineage>
</organism>
<evidence type="ECO:0000313" key="3">
    <source>
        <dbReference type="Proteomes" id="UP000630805"/>
    </source>
</evidence>
<dbReference type="SUPFAM" id="SSF69118">
    <property type="entry name" value="AhpD-like"/>
    <property type="match status" value="1"/>
</dbReference>
<dbReference type="Pfam" id="PF02627">
    <property type="entry name" value="CMD"/>
    <property type="match status" value="1"/>
</dbReference>